<keyword evidence="5" id="KW-0804">Transcription</keyword>
<evidence type="ECO:0000256" key="1">
    <source>
        <dbReference type="ARBA" id="ARBA00010641"/>
    </source>
</evidence>
<feature type="region of interest" description="Disordered" evidence="6">
    <location>
        <begin position="92"/>
        <end position="111"/>
    </location>
</feature>
<gene>
    <name evidence="9" type="ORF">IAC50_06620</name>
</gene>
<evidence type="ECO:0000256" key="2">
    <source>
        <dbReference type="ARBA" id="ARBA00023015"/>
    </source>
</evidence>
<reference evidence="9" key="1">
    <citation type="submission" date="2020-10" db="EMBL/GenBank/DDBJ databases">
        <authorList>
            <person name="Gilroy R."/>
        </authorList>
    </citation>
    <scope>NUCLEOTIDE SEQUENCE</scope>
    <source>
        <strain evidence="9">ChiHcec3-6078</strain>
    </source>
</reference>
<proteinExistence type="inferred from homology"/>
<feature type="domain" description="RNA polymerase sigma-70 region 2" evidence="7">
    <location>
        <begin position="22"/>
        <end position="88"/>
    </location>
</feature>
<dbReference type="InterPro" id="IPR007627">
    <property type="entry name" value="RNA_pol_sigma70_r2"/>
</dbReference>
<dbReference type="InterPro" id="IPR013249">
    <property type="entry name" value="RNA_pol_sigma70_r4_t2"/>
</dbReference>
<evidence type="ECO:0000259" key="7">
    <source>
        <dbReference type="Pfam" id="PF04542"/>
    </source>
</evidence>
<organism evidence="9 10">
    <name type="scientific">Candidatus Allocopromorpha excrementigallinarum</name>
    <dbReference type="NCBI Taxonomy" id="2840742"/>
    <lineage>
        <taxon>Bacteria</taxon>
        <taxon>Bacillati</taxon>
        <taxon>Bacillota</taxon>
        <taxon>Clostridia</taxon>
        <taxon>Eubacteriales</taxon>
        <taxon>Eubacteriaceae</taxon>
        <taxon>Eubacteriaceae incertae sedis</taxon>
        <taxon>Candidatus Allocopromorpha</taxon>
    </lineage>
</organism>
<keyword evidence="2" id="KW-0805">Transcription regulation</keyword>
<evidence type="ECO:0000256" key="4">
    <source>
        <dbReference type="ARBA" id="ARBA00023125"/>
    </source>
</evidence>
<evidence type="ECO:0000256" key="5">
    <source>
        <dbReference type="ARBA" id="ARBA00023163"/>
    </source>
</evidence>
<dbReference type="Proteomes" id="UP000824090">
    <property type="component" value="Unassembled WGS sequence"/>
</dbReference>
<dbReference type="Gene3D" id="1.10.1740.10">
    <property type="match status" value="1"/>
</dbReference>
<dbReference type="InterPro" id="IPR039425">
    <property type="entry name" value="RNA_pol_sigma-70-like"/>
</dbReference>
<evidence type="ECO:0000259" key="8">
    <source>
        <dbReference type="Pfam" id="PF08281"/>
    </source>
</evidence>
<dbReference type="GO" id="GO:0003677">
    <property type="term" value="F:DNA binding"/>
    <property type="evidence" value="ECO:0007669"/>
    <property type="project" value="UniProtKB-KW"/>
</dbReference>
<evidence type="ECO:0000256" key="3">
    <source>
        <dbReference type="ARBA" id="ARBA00023082"/>
    </source>
</evidence>
<dbReference type="Pfam" id="PF08281">
    <property type="entry name" value="Sigma70_r4_2"/>
    <property type="match status" value="1"/>
</dbReference>
<dbReference type="AlphaFoldDB" id="A0A9D1I3A8"/>
<dbReference type="InterPro" id="IPR014284">
    <property type="entry name" value="RNA_pol_sigma-70_dom"/>
</dbReference>
<sequence length="178" mass="20670">MDPEFLLIKKMKKGDEESFEIFIRKYYGDILAYCGHHCGDRQYAEDIAQETFLRFFAGLSRYSHRGKAKNYLYTVAGNLCRDFYRKKRELPQDDLPKKGEGLTGPGEADPEKDRLMSLKEAVDRLPPELKDAVILRYFQDLKIKDTAKALGITTSLAKYRLEKAKKQLKDFMEKEDAL</sequence>
<reference evidence="9" key="2">
    <citation type="journal article" date="2021" name="PeerJ">
        <title>Extensive microbial diversity within the chicken gut microbiome revealed by metagenomics and culture.</title>
        <authorList>
            <person name="Gilroy R."/>
            <person name="Ravi A."/>
            <person name="Getino M."/>
            <person name="Pursley I."/>
            <person name="Horton D.L."/>
            <person name="Alikhan N.F."/>
            <person name="Baker D."/>
            <person name="Gharbi K."/>
            <person name="Hall N."/>
            <person name="Watson M."/>
            <person name="Adriaenssens E.M."/>
            <person name="Foster-Nyarko E."/>
            <person name="Jarju S."/>
            <person name="Secka A."/>
            <person name="Antonio M."/>
            <person name="Oren A."/>
            <person name="Chaudhuri R.R."/>
            <person name="La Ragione R."/>
            <person name="Hildebrand F."/>
            <person name="Pallen M.J."/>
        </authorList>
    </citation>
    <scope>NUCLEOTIDE SEQUENCE</scope>
    <source>
        <strain evidence="9">ChiHcec3-6078</strain>
    </source>
</reference>
<keyword evidence="3" id="KW-0731">Sigma factor</keyword>
<keyword evidence="4" id="KW-0238">DNA-binding</keyword>
<name>A0A9D1I3A8_9FIRM</name>
<comment type="similarity">
    <text evidence="1">Belongs to the sigma-70 factor family. ECF subfamily.</text>
</comment>
<dbReference type="Gene3D" id="1.10.10.10">
    <property type="entry name" value="Winged helix-like DNA-binding domain superfamily/Winged helix DNA-binding domain"/>
    <property type="match status" value="1"/>
</dbReference>
<dbReference type="InterPro" id="IPR013324">
    <property type="entry name" value="RNA_pol_sigma_r3/r4-like"/>
</dbReference>
<dbReference type="InterPro" id="IPR036388">
    <property type="entry name" value="WH-like_DNA-bd_sf"/>
</dbReference>
<dbReference type="EMBL" id="DVMP01000123">
    <property type="protein sequence ID" value="HIU26145.1"/>
    <property type="molecule type" value="Genomic_DNA"/>
</dbReference>
<evidence type="ECO:0000313" key="10">
    <source>
        <dbReference type="Proteomes" id="UP000824090"/>
    </source>
</evidence>
<evidence type="ECO:0000256" key="6">
    <source>
        <dbReference type="SAM" id="MobiDB-lite"/>
    </source>
</evidence>
<dbReference type="InterPro" id="IPR013325">
    <property type="entry name" value="RNA_pol_sigma_r2"/>
</dbReference>
<dbReference type="CDD" id="cd06171">
    <property type="entry name" value="Sigma70_r4"/>
    <property type="match status" value="1"/>
</dbReference>
<dbReference type="GO" id="GO:0006352">
    <property type="term" value="P:DNA-templated transcription initiation"/>
    <property type="evidence" value="ECO:0007669"/>
    <property type="project" value="InterPro"/>
</dbReference>
<evidence type="ECO:0000313" key="9">
    <source>
        <dbReference type="EMBL" id="HIU26145.1"/>
    </source>
</evidence>
<dbReference type="NCBIfam" id="TIGR02937">
    <property type="entry name" value="sigma70-ECF"/>
    <property type="match status" value="1"/>
</dbReference>
<dbReference type="SUPFAM" id="SSF88946">
    <property type="entry name" value="Sigma2 domain of RNA polymerase sigma factors"/>
    <property type="match status" value="1"/>
</dbReference>
<accession>A0A9D1I3A8</accession>
<dbReference type="PANTHER" id="PTHR43133">
    <property type="entry name" value="RNA POLYMERASE ECF-TYPE SIGMA FACTO"/>
    <property type="match status" value="1"/>
</dbReference>
<dbReference type="SUPFAM" id="SSF88659">
    <property type="entry name" value="Sigma3 and sigma4 domains of RNA polymerase sigma factors"/>
    <property type="match status" value="1"/>
</dbReference>
<comment type="caution">
    <text evidence="9">The sequence shown here is derived from an EMBL/GenBank/DDBJ whole genome shotgun (WGS) entry which is preliminary data.</text>
</comment>
<dbReference type="PANTHER" id="PTHR43133:SF8">
    <property type="entry name" value="RNA POLYMERASE SIGMA FACTOR HI_1459-RELATED"/>
    <property type="match status" value="1"/>
</dbReference>
<feature type="domain" description="RNA polymerase sigma factor 70 region 4 type 2" evidence="8">
    <location>
        <begin position="116"/>
        <end position="168"/>
    </location>
</feature>
<dbReference type="Pfam" id="PF04542">
    <property type="entry name" value="Sigma70_r2"/>
    <property type="match status" value="1"/>
</dbReference>
<protein>
    <submittedName>
        <fullName evidence="9">RNA polymerase sigma factor</fullName>
    </submittedName>
</protein>
<dbReference type="GO" id="GO:0016987">
    <property type="term" value="F:sigma factor activity"/>
    <property type="evidence" value="ECO:0007669"/>
    <property type="project" value="UniProtKB-KW"/>
</dbReference>